<evidence type="ECO:0000256" key="4">
    <source>
        <dbReference type="ARBA" id="ARBA00022837"/>
    </source>
</evidence>
<reference evidence="8 9" key="1">
    <citation type="submission" date="2020-10" db="EMBL/GenBank/DDBJ databases">
        <title>Wide distribution of Phycisphaera-like planctomycetes from WD2101 soil group in peatlands and genome analysis of the first cultivated representative.</title>
        <authorList>
            <person name="Dedysh S.N."/>
            <person name="Beletsky A.V."/>
            <person name="Ivanova A."/>
            <person name="Kulichevskaya I.S."/>
            <person name="Suzina N.E."/>
            <person name="Philippov D.A."/>
            <person name="Rakitin A.L."/>
            <person name="Mardanov A.V."/>
            <person name="Ravin N.V."/>
        </authorList>
    </citation>
    <scope>NUCLEOTIDE SEQUENCE [LARGE SCALE GENOMIC DNA]</scope>
    <source>
        <strain evidence="8 9">M1803</strain>
    </source>
</reference>
<feature type="chain" id="PRO_5034665711" evidence="6">
    <location>
        <begin position="21"/>
        <end position="455"/>
    </location>
</feature>
<evidence type="ECO:0000256" key="1">
    <source>
        <dbReference type="ARBA" id="ARBA00008779"/>
    </source>
</evidence>
<dbReference type="PANTHER" id="PTHR42693">
    <property type="entry name" value="ARYLSULFATASE FAMILY MEMBER"/>
    <property type="match status" value="1"/>
</dbReference>
<dbReference type="EMBL" id="CP063458">
    <property type="protein sequence ID" value="QOV92520.1"/>
    <property type="molecule type" value="Genomic_DNA"/>
</dbReference>
<name>A0A7M2X6R4_9BACT</name>
<evidence type="ECO:0000256" key="2">
    <source>
        <dbReference type="ARBA" id="ARBA00022723"/>
    </source>
</evidence>
<organism evidence="8 9">
    <name type="scientific">Humisphaera borealis</name>
    <dbReference type="NCBI Taxonomy" id="2807512"/>
    <lineage>
        <taxon>Bacteria</taxon>
        <taxon>Pseudomonadati</taxon>
        <taxon>Planctomycetota</taxon>
        <taxon>Phycisphaerae</taxon>
        <taxon>Tepidisphaerales</taxon>
        <taxon>Tepidisphaeraceae</taxon>
        <taxon>Humisphaera</taxon>
    </lineage>
</organism>
<dbReference type="Gene3D" id="3.40.720.10">
    <property type="entry name" value="Alkaline Phosphatase, subunit A"/>
    <property type="match status" value="1"/>
</dbReference>
<gene>
    <name evidence="8" type="ORF">IPV69_23165</name>
</gene>
<evidence type="ECO:0000313" key="8">
    <source>
        <dbReference type="EMBL" id="QOV92520.1"/>
    </source>
</evidence>
<dbReference type="PROSITE" id="PS00149">
    <property type="entry name" value="SULFATASE_2"/>
    <property type="match status" value="1"/>
</dbReference>
<sequence>MLVRAIVALLAVVTSLATSAAEAPKPNIIVLLCDDLGYGDLACFNNPITKTPNLDQLAGSGVKLTRYYSPMPVCSPSRAGLMTGRNPNRLGIHDWIPQNSGIFLRPGEVTIPQLLKKAGYKTCHVGKWHLNSKVNGSEPTPGDAGFDHWMYTQNNAAPSHLNPTNFVRNGKPVGPTQGPSSHVCVAEATQWLGTLKEGEPFFLNVWFHETHEPVAATPEFLEQYAKEENSDKRHYYGNVSQMDAAVGKLLKYLDAKGLRDNTFIVFTSDNGPETLNRYKNANRSYGSPGPLRGMKLHITEAGYRVPGIMSWPKRITPGQVSETPVCSVDLLPTFCAIAGVDAPKDRALDGANILPMFEGKSITRPHPLYWQYNFSIGRPWEVALLDGNWKLLADKKLEQFALYNLSEDTAEAKDLSAAEPERTKAMAAQMKSLHAEINAEGAKSGNPAPRQQKKE</sequence>
<dbReference type="GO" id="GO:0046872">
    <property type="term" value="F:metal ion binding"/>
    <property type="evidence" value="ECO:0007669"/>
    <property type="project" value="UniProtKB-KW"/>
</dbReference>
<evidence type="ECO:0000256" key="6">
    <source>
        <dbReference type="SAM" id="SignalP"/>
    </source>
</evidence>
<feature type="region of interest" description="Disordered" evidence="5">
    <location>
        <begin position="435"/>
        <end position="455"/>
    </location>
</feature>
<dbReference type="Pfam" id="PF00884">
    <property type="entry name" value="Sulfatase"/>
    <property type="match status" value="1"/>
</dbReference>
<dbReference type="Proteomes" id="UP000593765">
    <property type="component" value="Chromosome"/>
</dbReference>
<evidence type="ECO:0000256" key="5">
    <source>
        <dbReference type="SAM" id="MobiDB-lite"/>
    </source>
</evidence>
<feature type="domain" description="Sulfatase N-terminal" evidence="7">
    <location>
        <begin position="26"/>
        <end position="340"/>
    </location>
</feature>
<evidence type="ECO:0000259" key="7">
    <source>
        <dbReference type="Pfam" id="PF00884"/>
    </source>
</evidence>
<keyword evidence="9" id="KW-1185">Reference proteome</keyword>
<protein>
    <submittedName>
        <fullName evidence="8">Sulfatase-like hydrolase/transferase</fullName>
    </submittedName>
</protein>
<dbReference type="Gene3D" id="3.30.1120.10">
    <property type="match status" value="1"/>
</dbReference>
<evidence type="ECO:0000313" key="9">
    <source>
        <dbReference type="Proteomes" id="UP000593765"/>
    </source>
</evidence>
<dbReference type="GO" id="GO:0004065">
    <property type="term" value="F:arylsulfatase activity"/>
    <property type="evidence" value="ECO:0007669"/>
    <property type="project" value="TreeGrafter"/>
</dbReference>
<dbReference type="AlphaFoldDB" id="A0A7M2X6R4"/>
<dbReference type="InterPro" id="IPR050738">
    <property type="entry name" value="Sulfatase"/>
</dbReference>
<dbReference type="InterPro" id="IPR024607">
    <property type="entry name" value="Sulfatase_CS"/>
</dbReference>
<keyword evidence="2" id="KW-0479">Metal-binding</keyword>
<dbReference type="KEGG" id="hbs:IPV69_23165"/>
<dbReference type="SUPFAM" id="SSF53649">
    <property type="entry name" value="Alkaline phosphatase-like"/>
    <property type="match status" value="1"/>
</dbReference>
<evidence type="ECO:0000256" key="3">
    <source>
        <dbReference type="ARBA" id="ARBA00022801"/>
    </source>
</evidence>
<keyword evidence="3 8" id="KW-0378">Hydrolase</keyword>
<accession>A0A7M2X6R4</accession>
<dbReference type="InterPro" id="IPR000917">
    <property type="entry name" value="Sulfatase_N"/>
</dbReference>
<comment type="similarity">
    <text evidence="1">Belongs to the sulfatase family.</text>
</comment>
<keyword evidence="4" id="KW-0106">Calcium</keyword>
<dbReference type="PANTHER" id="PTHR42693:SF53">
    <property type="entry name" value="ENDO-4-O-SULFATASE"/>
    <property type="match status" value="1"/>
</dbReference>
<dbReference type="PROSITE" id="PS00523">
    <property type="entry name" value="SULFATASE_1"/>
    <property type="match status" value="1"/>
</dbReference>
<feature type="signal peptide" evidence="6">
    <location>
        <begin position="1"/>
        <end position="20"/>
    </location>
</feature>
<proteinExistence type="inferred from homology"/>
<keyword evidence="6" id="KW-0732">Signal</keyword>
<dbReference type="InterPro" id="IPR017850">
    <property type="entry name" value="Alkaline_phosphatase_core_sf"/>
</dbReference>